<protein>
    <submittedName>
        <fullName evidence="1">Predicted protein</fullName>
    </submittedName>
</protein>
<dbReference type="GeneID" id="6080987"/>
<evidence type="ECO:0000313" key="1">
    <source>
        <dbReference type="EMBL" id="EDR04080.1"/>
    </source>
</evidence>
<sequence length="620" mass="70042">MSNGSKSMSDHGYHPKVEMRNALFLQLASLESNRQQLCSRINSLSSFNSLLPAEIKAAIFYKAVQLPCPLYDGEGDPVITPFFLGKICRDWRDLVWSSPLLWSNIRLCVTRRRCKAQANLLRDWLSRAASCPLSVCLTSGEEPEAWDYNPPVEILTIFVSISARWKQAELYIPDNQLWFDTISAAQNSLPLLTTATVEFESSSDERRPFRLFSTAPQLSALHLFQPWFIDVPAPWHQLREFTLTNSSVDEIRGFLHKASNIIHCSIRDIDSSTFNRASDLFSRPLALDRLEHIELRFEGRVNTASTLILGSVKLPSLREVFLHGSFIFTDAAILPRITESFSASSLLEKFTLSGILSSDRILIQALENIPSIKELHLKLDNPATENQLLTRELLQQLCPPHTNILLPNLRNFTFHGPTSLNDHMPLFHDMLVYRFRQCTSQPTGLCADSEQGVISQLQSVSIRSLRKLVIGQDIQDELDILVQEERIFDYLVKLRCNYWYSSVKKKVLSFCSWYHTTKKTNDRCFGAILENLKTQTPDLLRKAGKKLTGALSANGARILKSAQKRAHYLDKGLHLWGLYGKPCGQTVRGGFSGSRRAAPLASSTDVVLIAVDAVEQHNIK</sequence>
<keyword evidence="2" id="KW-1185">Reference proteome</keyword>
<dbReference type="InterPro" id="IPR032675">
    <property type="entry name" value="LRR_dom_sf"/>
</dbReference>
<dbReference type="EMBL" id="DS547120">
    <property type="protein sequence ID" value="EDR04080.1"/>
    <property type="molecule type" value="Genomic_DNA"/>
</dbReference>
<dbReference type="InParanoid" id="B0DN47"/>
<dbReference type="AlphaFoldDB" id="B0DN47"/>
<dbReference type="HOGENOM" id="CLU_018544_14_2_1"/>
<name>B0DN47_LACBS</name>
<dbReference type="Proteomes" id="UP000001194">
    <property type="component" value="Unassembled WGS sequence"/>
</dbReference>
<accession>B0DN47</accession>
<dbReference type="SUPFAM" id="SSF52047">
    <property type="entry name" value="RNI-like"/>
    <property type="match status" value="1"/>
</dbReference>
<organism evidence="2">
    <name type="scientific">Laccaria bicolor (strain S238N-H82 / ATCC MYA-4686)</name>
    <name type="common">Bicoloured deceiver</name>
    <name type="synonym">Laccaria laccata var. bicolor</name>
    <dbReference type="NCBI Taxonomy" id="486041"/>
    <lineage>
        <taxon>Eukaryota</taxon>
        <taxon>Fungi</taxon>
        <taxon>Dikarya</taxon>
        <taxon>Basidiomycota</taxon>
        <taxon>Agaricomycotina</taxon>
        <taxon>Agaricomycetes</taxon>
        <taxon>Agaricomycetidae</taxon>
        <taxon>Agaricales</taxon>
        <taxon>Agaricineae</taxon>
        <taxon>Hydnangiaceae</taxon>
        <taxon>Laccaria</taxon>
    </lineage>
</organism>
<dbReference type="OrthoDB" id="2865067at2759"/>
<gene>
    <name evidence="1" type="ORF">LACBIDRAFT_330902</name>
</gene>
<reference evidence="1 2" key="1">
    <citation type="journal article" date="2008" name="Nature">
        <title>The genome of Laccaria bicolor provides insights into mycorrhizal symbiosis.</title>
        <authorList>
            <person name="Martin F."/>
            <person name="Aerts A."/>
            <person name="Ahren D."/>
            <person name="Brun A."/>
            <person name="Danchin E.G.J."/>
            <person name="Duchaussoy F."/>
            <person name="Gibon J."/>
            <person name="Kohler A."/>
            <person name="Lindquist E."/>
            <person name="Pereda V."/>
            <person name="Salamov A."/>
            <person name="Shapiro H.J."/>
            <person name="Wuyts J."/>
            <person name="Blaudez D."/>
            <person name="Buee M."/>
            <person name="Brokstein P."/>
            <person name="Canbaeck B."/>
            <person name="Cohen D."/>
            <person name="Courty P.E."/>
            <person name="Coutinho P.M."/>
            <person name="Delaruelle C."/>
            <person name="Detter J.C."/>
            <person name="Deveau A."/>
            <person name="DiFazio S."/>
            <person name="Duplessis S."/>
            <person name="Fraissinet-Tachet L."/>
            <person name="Lucic E."/>
            <person name="Frey-Klett P."/>
            <person name="Fourrey C."/>
            <person name="Feussner I."/>
            <person name="Gay G."/>
            <person name="Grimwood J."/>
            <person name="Hoegger P.J."/>
            <person name="Jain P."/>
            <person name="Kilaru S."/>
            <person name="Labbe J."/>
            <person name="Lin Y.C."/>
            <person name="Legue V."/>
            <person name="Le Tacon F."/>
            <person name="Marmeisse R."/>
            <person name="Melayah D."/>
            <person name="Montanini B."/>
            <person name="Muratet M."/>
            <person name="Nehls U."/>
            <person name="Niculita-Hirzel H."/>
            <person name="Oudot-Le Secq M.P."/>
            <person name="Peter M."/>
            <person name="Quesneville H."/>
            <person name="Rajashekar B."/>
            <person name="Reich M."/>
            <person name="Rouhier N."/>
            <person name="Schmutz J."/>
            <person name="Yin T."/>
            <person name="Chalot M."/>
            <person name="Henrissat B."/>
            <person name="Kuees U."/>
            <person name="Lucas S."/>
            <person name="Van de Peer Y."/>
            <person name="Podila G.K."/>
            <person name="Polle A."/>
            <person name="Pukkila P.J."/>
            <person name="Richardson P.M."/>
            <person name="Rouze P."/>
            <person name="Sanders I.R."/>
            <person name="Stajich J.E."/>
            <person name="Tunlid A."/>
            <person name="Tuskan G."/>
            <person name="Grigoriev I.V."/>
        </authorList>
    </citation>
    <scope>NUCLEOTIDE SEQUENCE [LARGE SCALE GENOMIC DNA]</scope>
    <source>
        <strain evidence="2">S238N-H82 / ATCC MYA-4686</strain>
    </source>
</reference>
<proteinExistence type="predicted"/>
<dbReference type="Gene3D" id="3.80.10.10">
    <property type="entry name" value="Ribonuclease Inhibitor"/>
    <property type="match status" value="1"/>
</dbReference>
<dbReference type="RefSeq" id="XP_001885335.1">
    <property type="nucleotide sequence ID" value="XM_001885300.1"/>
</dbReference>
<evidence type="ECO:0000313" key="2">
    <source>
        <dbReference type="Proteomes" id="UP000001194"/>
    </source>
</evidence>
<dbReference type="KEGG" id="lbc:LACBIDRAFT_330902"/>